<evidence type="ECO:0000256" key="3">
    <source>
        <dbReference type="ARBA" id="ARBA00023015"/>
    </source>
</evidence>
<dbReference type="GO" id="GO:0003700">
    <property type="term" value="F:DNA-binding transcription factor activity"/>
    <property type="evidence" value="ECO:0007669"/>
    <property type="project" value="InterPro"/>
</dbReference>
<dbReference type="InterPro" id="IPR036390">
    <property type="entry name" value="WH_DNA-bd_sf"/>
</dbReference>
<dbReference type="Proteomes" id="UP000032352">
    <property type="component" value="Chromosome"/>
</dbReference>
<evidence type="ECO:0000256" key="4">
    <source>
        <dbReference type="ARBA" id="ARBA00023125"/>
    </source>
</evidence>
<accession>A0AAE9Z215</accession>
<sequence length="483" mass="55084">MKDLLLNLNPDIKPYFLRIAAAIRTAITSGQIRPNENLPSARKLAEQLNSNRHTVMAAYQELIAQGWVSSRQRQGYRVAADLPVQGSRKISGAGHVADKTFRWHINPTPQVPQGSMRALDFSYNFAGGLPDIESFPFREFKSYMSDSLTRPDLFGLSYGNNNGDRQFIEQVTTYLRRVRGITDKEIIAVNGSQEALYLISRLLLKPGDKVAVESLGYRPAWNAFKTAGAELLAIRQHSSGIDIDQLESLFKQHKVRLIYLTPLHQYPTTITLPITERLVIYRLAAQYNVAIIEDDYDHEYHYQSQPLTPMAADDPSGLVIYLSTFSKIMFPGARIGFIAVDKSLATDFLNYRSIVNHKPSVLMQSAIGRWMKDGAFERHLRRTSKKYQQRRDNLVAQLNRYRQQGLALDFHQPAGGMALWLDIKQRAAEIEAYARARDVFLLGERHFHLLPENDENRYIRLGFAAMDEQRLNLGLEKVFGYFS</sequence>
<dbReference type="InterPro" id="IPR036388">
    <property type="entry name" value="WH-like_DNA-bd_sf"/>
</dbReference>
<dbReference type="PANTHER" id="PTHR46577:SF2">
    <property type="entry name" value="TRANSCRIPTIONAL REGULATORY PROTEIN"/>
    <property type="match status" value="1"/>
</dbReference>
<keyword evidence="2" id="KW-0663">Pyridoxal phosphate</keyword>
<evidence type="ECO:0000256" key="5">
    <source>
        <dbReference type="ARBA" id="ARBA00023163"/>
    </source>
</evidence>
<dbReference type="InterPro" id="IPR000524">
    <property type="entry name" value="Tscrpt_reg_HTH_GntR"/>
</dbReference>
<dbReference type="GO" id="GO:0008483">
    <property type="term" value="F:transaminase activity"/>
    <property type="evidence" value="ECO:0007669"/>
    <property type="project" value="UniProtKB-KW"/>
</dbReference>
<keyword evidence="8" id="KW-1185">Reference proteome</keyword>
<gene>
    <name evidence="7" type="ORF">SG34_028190</name>
</gene>
<evidence type="ECO:0000256" key="1">
    <source>
        <dbReference type="ARBA" id="ARBA00005384"/>
    </source>
</evidence>
<dbReference type="Gene3D" id="1.10.10.10">
    <property type="entry name" value="Winged helix-like DNA-binding domain superfamily/Winged helix DNA-binding domain"/>
    <property type="match status" value="1"/>
</dbReference>
<evidence type="ECO:0000256" key="2">
    <source>
        <dbReference type="ARBA" id="ARBA00022898"/>
    </source>
</evidence>
<organism evidence="7 8">
    <name type="scientific">Thalassomonas viridans</name>
    <dbReference type="NCBI Taxonomy" id="137584"/>
    <lineage>
        <taxon>Bacteria</taxon>
        <taxon>Pseudomonadati</taxon>
        <taxon>Pseudomonadota</taxon>
        <taxon>Gammaproteobacteria</taxon>
        <taxon>Alteromonadales</taxon>
        <taxon>Colwelliaceae</taxon>
        <taxon>Thalassomonas</taxon>
    </lineage>
</organism>
<proteinExistence type="inferred from homology"/>
<dbReference type="SUPFAM" id="SSF46785">
    <property type="entry name" value="Winged helix' DNA-binding domain"/>
    <property type="match status" value="1"/>
</dbReference>
<dbReference type="SMART" id="SM00345">
    <property type="entry name" value="HTH_GNTR"/>
    <property type="match status" value="1"/>
</dbReference>
<reference evidence="7 8" key="1">
    <citation type="journal article" date="2015" name="Genome Announc.">
        <title>Draft Genome Sequences of Marine Isolates of Thalassomonas viridans and Thalassomonas actiniarum.</title>
        <authorList>
            <person name="Olonade I."/>
            <person name="van Zyl L.J."/>
            <person name="Trindade M."/>
        </authorList>
    </citation>
    <scope>NUCLEOTIDE SEQUENCE [LARGE SCALE GENOMIC DNA]</scope>
    <source>
        <strain evidence="7 8">XOM25</strain>
    </source>
</reference>
<keyword evidence="4" id="KW-0238">DNA-binding</keyword>
<dbReference type="GO" id="GO:0003677">
    <property type="term" value="F:DNA binding"/>
    <property type="evidence" value="ECO:0007669"/>
    <property type="project" value="UniProtKB-KW"/>
</dbReference>
<dbReference type="Pfam" id="PF00392">
    <property type="entry name" value="GntR"/>
    <property type="match status" value="1"/>
</dbReference>
<keyword evidence="3" id="KW-0805">Transcription regulation</keyword>
<keyword evidence="5" id="KW-0804">Transcription</keyword>
<dbReference type="GO" id="GO:0030170">
    <property type="term" value="F:pyridoxal phosphate binding"/>
    <property type="evidence" value="ECO:0007669"/>
    <property type="project" value="InterPro"/>
</dbReference>
<dbReference type="InterPro" id="IPR015424">
    <property type="entry name" value="PyrdxlP-dep_Trfase"/>
</dbReference>
<dbReference type="CDD" id="cd07377">
    <property type="entry name" value="WHTH_GntR"/>
    <property type="match status" value="1"/>
</dbReference>
<dbReference type="RefSeq" id="WP_044838843.1">
    <property type="nucleotide sequence ID" value="NZ_CP059733.1"/>
</dbReference>
<protein>
    <submittedName>
        <fullName evidence="7">PLP-dependent aminotransferase family protein</fullName>
    </submittedName>
</protein>
<name>A0AAE9Z215_9GAMM</name>
<dbReference type="PANTHER" id="PTHR46577">
    <property type="entry name" value="HTH-TYPE TRANSCRIPTIONAL REGULATORY PROTEIN GABR"/>
    <property type="match status" value="1"/>
</dbReference>
<dbReference type="InterPro" id="IPR004839">
    <property type="entry name" value="Aminotransferase_I/II_large"/>
</dbReference>
<keyword evidence="7" id="KW-0032">Aminotransferase</keyword>
<comment type="similarity">
    <text evidence="1">In the C-terminal section; belongs to the class-I pyridoxal-phosphate-dependent aminotransferase family.</text>
</comment>
<dbReference type="PRINTS" id="PR00035">
    <property type="entry name" value="HTHGNTR"/>
</dbReference>
<evidence type="ECO:0000259" key="6">
    <source>
        <dbReference type="PROSITE" id="PS50949"/>
    </source>
</evidence>
<dbReference type="Pfam" id="PF00155">
    <property type="entry name" value="Aminotran_1_2"/>
    <property type="match status" value="1"/>
</dbReference>
<dbReference type="AlphaFoldDB" id="A0AAE9Z215"/>
<dbReference type="EMBL" id="CP059733">
    <property type="protein sequence ID" value="WDE05133.1"/>
    <property type="molecule type" value="Genomic_DNA"/>
</dbReference>
<dbReference type="Gene3D" id="3.40.640.10">
    <property type="entry name" value="Type I PLP-dependent aspartate aminotransferase-like (Major domain)"/>
    <property type="match status" value="1"/>
</dbReference>
<dbReference type="PROSITE" id="PS50949">
    <property type="entry name" value="HTH_GNTR"/>
    <property type="match status" value="1"/>
</dbReference>
<dbReference type="CDD" id="cd00609">
    <property type="entry name" value="AAT_like"/>
    <property type="match status" value="1"/>
</dbReference>
<dbReference type="InterPro" id="IPR051446">
    <property type="entry name" value="HTH_trans_reg/aminotransferase"/>
</dbReference>
<evidence type="ECO:0000313" key="7">
    <source>
        <dbReference type="EMBL" id="WDE05133.1"/>
    </source>
</evidence>
<evidence type="ECO:0000313" key="8">
    <source>
        <dbReference type="Proteomes" id="UP000032352"/>
    </source>
</evidence>
<keyword evidence="7" id="KW-0808">Transferase</keyword>
<dbReference type="InterPro" id="IPR015421">
    <property type="entry name" value="PyrdxlP-dep_Trfase_major"/>
</dbReference>
<reference evidence="7 8" key="2">
    <citation type="journal article" date="2022" name="Mar. Drugs">
        <title>Bioassay-Guided Fractionation Leads to the Detection of Cholic Acid Generated by the Rare Thalassomonas sp.</title>
        <authorList>
            <person name="Pheiffer F."/>
            <person name="Schneider Y.K."/>
            <person name="Hansen E.H."/>
            <person name="Andersen J.H."/>
            <person name="Isaksson J."/>
            <person name="Busche T."/>
            <person name="R C."/>
            <person name="Kalinowski J."/>
            <person name="Zyl L.V."/>
            <person name="Trindade M."/>
        </authorList>
    </citation>
    <scope>NUCLEOTIDE SEQUENCE [LARGE SCALE GENOMIC DNA]</scope>
    <source>
        <strain evidence="7 8">XOM25</strain>
    </source>
</reference>
<dbReference type="KEGG" id="tvd:SG34_028190"/>
<feature type="domain" description="HTH gntR-type" evidence="6">
    <location>
        <begin position="13"/>
        <end position="81"/>
    </location>
</feature>
<dbReference type="SUPFAM" id="SSF53383">
    <property type="entry name" value="PLP-dependent transferases"/>
    <property type="match status" value="1"/>
</dbReference>